<dbReference type="Proteomes" id="UP000287361">
    <property type="component" value="Unassembled WGS sequence"/>
</dbReference>
<keyword evidence="2" id="KW-1185">Reference proteome</keyword>
<comment type="caution">
    <text evidence="1">The sequence shown here is derived from an EMBL/GenBank/DDBJ whole genome shotgun (WGS) entry which is preliminary data.</text>
</comment>
<dbReference type="InterPro" id="IPR012349">
    <property type="entry name" value="Split_barrel_FMN-bd"/>
</dbReference>
<dbReference type="EMBL" id="BHVZ01000001">
    <property type="protein sequence ID" value="GCB29101.1"/>
    <property type="molecule type" value="Genomic_DNA"/>
</dbReference>
<dbReference type="GeneID" id="86193762"/>
<reference evidence="1 2" key="1">
    <citation type="submission" date="2018-10" db="EMBL/GenBank/DDBJ databases">
        <title>Draft Genome Sequence of Anaerotignum sp. KCTC 15736.</title>
        <authorList>
            <person name="Choi S.H."/>
            <person name="Kim J.S."/>
            <person name="Kang S.W."/>
            <person name="Lee J.S."/>
            <person name="Park S.H."/>
        </authorList>
    </citation>
    <scope>NUCLEOTIDE SEQUENCE [LARGE SCALE GENOMIC DNA]</scope>
    <source>
        <strain evidence="1 2">KCTC 15736</strain>
    </source>
</reference>
<dbReference type="Gene3D" id="2.30.110.10">
    <property type="entry name" value="Electron Transport, Fmn-binding Protein, Chain A"/>
    <property type="match status" value="1"/>
</dbReference>
<proteinExistence type="predicted"/>
<dbReference type="AlphaFoldDB" id="A0A401LC04"/>
<sequence length="161" mass="18869">MKFSLDKNLTFEQAKALFFEQLGDWKIMALASSVNDYVMVRNVSCLFYNDKIYFKTDKDFRKTKQLYENPNVALCYGGIQVEGTAKNCGLVVDEPGRVFEGLYKKHLWGSYNKYSHEDSEIIIEVTPKFVEVWDTSEDNYAYQIFIDFDKKEVTVKPYDKK</sequence>
<dbReference type="OrthoDB" id="4772335at2"/>
<accession>A0A401LC04</accession>
<evidence type="ECO:0000313" key="1">
    <source>
        <dbReference type="EMBL" id="GCB29101.1"/>
    </source>
</evidence>
<gene>
    <name evidence="1" type="ORF">KGMB03357_07620</name>
</gene>
<evidence type="ECO:0000313" key="2">
    <source>
        <dbReference type="Proteomes" id="UP000287361"/>
    </source>
</evidence>
<protein>
    <submittedName>
        <fullName evidence="1">Uncharacterized protein</fullName>
    </submittedName>
</protein>
<dbReference type="RefSeq" id="WP_016406762.1">
    <property type="nucleotide sequence ID" value="NZ_DAVZTY010000014.1"/>
</dbReference>
<dbReference type="SUPFAM" id="SSF50475">
    <property type="entry name" value="FMN-binding split barrel"/>
    <property type="match status" value="1"/>
</dbReference>
<organism evidence="1 2">
    <name type="scientific">Anaerotignum faecicola</name>
    <dbReference type="NCBI Taxonomy" id="2358141"/>
    <lineage>
        <taxon>Bacteria</taxon>
        <taxon>Bacillati</taxon>
        <taxon>Bacillota</taxon>
        <taxon>Clostridia</taxon>
        <taxon>Lachnospirales</taxon>
        <taxon>Anaerotignaceae</taxon>
        <taxon>Anaerotignum</taxon>
    </lineage>
</organism>
<name>A0A401LC04_9FIRM</name>